<name>A0ABU1UCD6_9MICC</name>
<proteinExistence type="predicted"/>
<protein>
    <submittedName>
        <fullName evidence="2">Uncharacterized protein</fullName>
    </submittedName>
</protein>
<accession>A0ABU1UCD6</accession>
<dbReference type="RefSeq" id="WP_310056535.1">
    <property type="nucleotide sequence ID" value="NZ_JAVDVQ010000007.1"/>
</dbReference>
<evidence type="ECO:0000313" key="2">
    <source>
        <dbReference type="EMBL" id="MDR7082808.1"/>
    </source>
</evidence>
<evidence type="ECO:0000256" key="1">
    <source>
        <dbReference type="SAM" id="Phobius"/>
    </source>
</evidence>
<gene>
    <name evidence="2" type="ORF">J2X01_002098</name>
</gene>
<feature type="transmembrane region" description="Helical" evidence="1">
    <location>
        <begin position="20"/>
        <end position="40"/>
    </location>
</feature>
<organism evidence="2 3">
    <name type="scientific">Arthrobacter ginsengisoli</name>
    <dbReference type="NCBI Taxonomy" id="1356565"/>
    <lineage>
        <taxon>Bacteria</taxon>
        <taxon>Bacillati</taxon>
        <taxon>Actinomycetota</taxon>
        <taxon>Actinomycetes</taxon>
        <taxon>Micrococcales</taxon>
        <taxon>Micrococcaceae</taxon>
        <taxon>Arthrobacter</taxon>
    </lineage>
</organism>
<dbReference type="EMBL" id="JAVDVQ010000007">
    <property type="protein sequence ID" value="MDR7082808.1"/>
    <property type="molecule type" value="Genomic_DNA"/>
</dbReference>
<dbReference type="Proteomes" id="UP001252243">
    <property type="component" value="Unassembled WGS sequence"/>
</dbReference>
<sequence>MKTLNFVKSTVANEYFPAAAVLAGVVLFWGLGIFGGLSLLSNHQSLLTTLSWLLFVYAAAVLTPLAGLLAVVDLSRRWLRNRASGVGRSTGTA</sequence>
<keyword evidence="1" id="KW-1133">Transmembrane helix</keyword>
<keyword evidence="1" id="KW-0472">Membrane</keyword>
<evidence type="ECO:0000313" key="3">
    <source>
        <dbReference type="Proteomes" id="UP001252243"/>
    </source>
</evidence>
<comment type="caution">
    <text evidence="2">The sequence shown here is derived from an EMBL/GenBank/DDBJ whole genome shotgun (WGS) entry which is preliminary data.</text>
</comment>
<feature type="transmembrane region" description="Helical" evidence="1">
    <location>
        <begin position="52"/>
        <end position="72"/>
    </location>
</feature>
<keyword evidence="1" id="KW-0812">Transmembrane</keyword>
<reference evidence="2 3" key="1">
    <citation type="submission" date="2023-07" db="EMBL/GenBank/DDBJ databases">
        <title>Sorghum-associated microbial communities from plants grown in Nebraska, USA.</title>
        <authorList>
            <person name="Schachtman D."/>
        </authorList>
    </citation>
    <scope>NUCLEOTIDE SEQUENCE [LARGE SCALE GENOMIC DNA]</scope>
    <source>
        <strain evidence="2 3">BE167</strain>
    </source>
</reference>
<keyword evidence="3" id="KW-1185">Reference proteome</keyword>